<evidence type="ECO:0000256" key="5">
    <source>
        <dbReference type="SAM" id="SignalP"/>
    </source>
</evidence>
<dbReference type="PANTHER" id="PTHR30532:SF24">
    <property type="entry name" value="FERRIC ENTEROBACTIN-BINDING PERIPLASMIC PROTEIN FEPB"/>
    <property type="match status" value="1"/>
</dbReference>
<keyword evidence="3" id="KW-0813">Transport</keyword>
<evidence type="ECO:0000313" key="8">
    <source>
        <dbReference type="Proteomes" id="UP000509638"/>
    </source>
</evidence>
<dbReference type="EMBL" id="CP058316">
    <property type="protein sequence ID" value="QLD11843.1"/>
    <property type="molecule type" value="Genomic_DNA"/>
</dbReference>
<dbReference type="CDD" id="cd01146">
    <property type="entry name" value="FhuD"/>
    <property type="match status" value="1"/>
</dbReference>
<reference evidence="7 8" key="1">
    <citation type="submission" date="2020-06" db="EMBL/GenBank/DDBJ databases">
        <authorList>
            <person name="Jo H."/>
        </authorList>
    </citation>
    <scope>NUCLEOTIDE SEQUENCE [LARGE SCALE GENOMIC DNA]</scope>
    <source>
        <strain evidence="7 8">I46</strain>
    </source>
</reference>
<feature type="chain" id="PRO_5028824778" evidence="5">
    <location>
        <begin position="34"/>
        <end position="350"/>
    </location>
</feature>
<dbReference type="AlphaFoldDB" id="A0A7D5JYG2"/>
<dbReference type="PROSITE" id="PS50983">
    <property type="entry name" value="FE_B12_PBP"/>
    <property type="match status" value="1"/>
</dbReference>
<dbReference type="PANTHER" id="PTHR30532">
    <property type="entry name" value="IRON III DICITRATE-BINDING PERIPLASMIC PROTEIN"/>
    <property type="match status" value="1"/>
</dbReference>
<dbReference type="Gene3D" id="3.40.50.1980">
    <property type="entry name" value="Nitrogenase molybdenum iron protein domain"/>
    <property type="match status" value="2"/>
</dbReference>
<protein>
    <submittedName>
        <fullName evidence="7">Iron-siderophore ABC transporter substrate-binding protein</fullName>
    </submittedName>
</protein>
<sequence>MHTALSRPGGRVAAVVTALLVTGASLVACSAPAAQNASTAPAADGADAAGFPVTVTSALGDAVIPEKPERIATWGWSAQDAVLALGVVPVAMPAFAYGGVDGVLPWDADAIEDLGGETPTLLTGGDTGEPNIEEFVEARPDVILAPYSGLTQEQYDALSKVAPVVAYPDQRWATSWEDQTAIVGQALGLTDEAADLVAQVDSDIADLAAQYPALADTSFAYGANNQPEIFNVFRDDDPRVQLLTQLGMTVAPSVEALAPDDDSYFYQLGFENLNTLESDVLVAYFGTQADVDAFVADPLVAAMPQVKEDRFAPIVGESFVMASSAPTVLSIPWMLDQYVPQLAAVAERVG</sequence>
<evidence type="ECO:0000256" key="4">
    <source>
        <dbReference type="ARBA" id="ARBA00022729"/>
    </source>
</evidence>
<comment type="subcellular location">
    <subcellularLocation>
        <location evidence="1">Cell envelope</location>
    </subcellularLocation>
</comment>
<dbReference type="Proteomes" id="UP000509638">
    <property type="component" value="Chromosome"/>
</dbReference>
<proteinExistence type="inferred from homology"/>
<dbReference type="InterPro" id="IPR002491">
    <property type="entry name" value="ABC_transptr_periplasmic_BD"/>
</dbReference>
<dbReference type="GO" id="GO:0030288">
    <property type="term" value="C:outer membrane-bounded periplasmic space"/>
    <property type="evidence" value="ECO:0007669"/>
    <property type="project" value="TreeGrafter"/>
</dbReference>
<feature type="domain" description="Fe/B12 periplasmic-binding" evidence="6">
    <location>
        <begin position="70"/>
        <end position="346"/>
    </location>
</feature>
<dbReference type="Pfam" id="PF01497">
    <property type="entry name" value="Peripla_BP_2"/>
    <property type="match status" value="1"/>
</dbReference>
<dbReference type="SUPFAM" id="SSF53807">
    <property type="entry name" value="Helical backbone' metal receptor"/>
    <property type="match status" value="1"/>
</dbReference>
<keyword evidence="4 5" id="KW-0732">Signal</keyword>
<evidence type="ECO:0000313" key="7">
    <source>
        <dbReference type="EMBL" id="QLD11843.1"/>
    </source>
</evidence>
<dbReference type="RefSeq" id="WP_178012125.1">
    <property type="nucleotide sequence ID" value="NZ_CP058316.1"/>
</dbReference>
<feature type="signal peptide" evidence="5">
    <location>
        <begin position="1"/>
        <end position="33"/>
    </location>
</feature>
<gene>
    <name evidence="7" type="ORF">HW566_08720</name>
</gene>
<organism evidence="7 8">
    <name type="scientific">Microbacterium oleivorans</name>
    <dbReference type="NCBI Taxonomy" id="273677"/>
    <lineage>
        <taxon>Bacteria</taxon>
        <taxon>Bacillati</taxon>
        <taxon>Actinomycetota</taxon>
        <taxon>Actinomycetes</taxon>
        <taxon>Micrococcales</taxon>
        <taxon>Microbacteriaceae</taxon>
        <taxon>Microbacterium</taxon>
    </lineage>
</organism>
<dbReference type="GO" id="GO:1901678">
    <property type="term" value="P:iron coordination entity transport"/>
    <property type="evidence" value="ECO:0007669"/>
    <property type="project" value="UniProtKB-ARBA"/>
</dbReference>
<evidence type="ECO:0000256" key="3">
    <source>
        <dbReference type="ARBA" id="ARBA00022448"/>
    </source>
</evidence>
<accession>A0A7D5JYG2</accession>
<name>A0A7D5JYG2_9MICO</name>
<evidence type="ECO:0000256" key="2">
    <source>
        <dbReference type="ARBA" id="ARBA00008814"/>
    </source>
</evidence>
<dbReference type="InterPro" id="IPR051313">
    <property type="entry name" value="Bact_iron-sidero_bind"/>
</dbReference>
<dbReference type="PROSITE" id="PS51257">
    <property type="entry name" value="PROKAR_LIPOPROTEIN"/>
    <property type="match status" value="1"/>
</dbReference>
<evidence type="ECO:0000259" key="6">
    <source>
        <dbReference type="PROSITE" id="PS50983"/>
    </source>
</evidence>
<evidence type="ECO:0000256" key="1">
    <source>
        <dbReference type="ARBA" id="ARBA00004196"/>
    </source>
</evidence>
<comment type="similarity">
    <text evidence="2">Belongs to the bacterial solute-binding protein 8 family.</text>
</comment>